<dbReference type="EMBL" id="JAKLMC020000053">
    <property type="protein sequence ID" value="KAK5948130.1"/>
    <property type="molecule type" value="Genomic_DNA"/>
</dbReference>
<evidence type="ECO:0000313" key="6">
    <source>
        <dbReference type="Proteomes" id="UP001316803"/>
    </source>
</evidence>
<accession>A0AAN8E961</accession>
<keyword evidence="6" id="KW-1185">Reference proteome</keyword>
<sequence>MSAATSRKGEGVYYVVVDGVPQHCQWQELKDYLRDGAKVNPGYSNVLKVNEDGTRVGFCPLRNKTDANRAFDYLVAEGWNGFDIRVSLIWKADLHSEEIHRRRGPEQSRRKRMTNTAPALPSFSSRGPSSARSAVSVPAVPGSYNMTSMSQALPQASYAAVAPIGNLSAGQYTQLSAHPSSAASRHAYEKSISSSISMPSTRGTAYSTQQPVFSPRHQYKTSDPDELVYTDRQAIHISRLPHDTTQRYLQKLLSRSGTVSDISIKRGKEKRCSATAQYRTSAEAAQAIRDLNGRKEGKMTLVVRYDRSEAGSASSAPSTTSKGSDSDSPARRVSSKQARSRTGPLVVDGARGPGYHKKHEGDDDSESVADTSGDERQAKGMLVTDNLYLMFDLLTSSHRSEALTRLVPKIRNSEWPSLT</sequence>
<feature type="region of interest" description="Disordered" evidence="3">
    <location>
        <begin position="308"/>
        <end position="377"/>
    </location>
</feature>
<name>A0AAN8E961_9EURO</name>
<dbReference type="GO" id="GO:0003729">
    <property type="term" value="F:mRNA binding"/>
    <property type="evidence" value="ECO:0007669"/>
    <property type="project" value="TreeGrafter"/>
</dbReference>
<gene>
    <name evidence="5" type="ORF">OHC33_010878</name>
</gene>
<dbReference type="CDD" id="cd00590">
    <property type="entry name" value="RRM_SF"/>
    <property type="match status" value="1"/>
</dbReference>
<comment type="caution">
    <text evidence="5">The sequence shown here is derived from an EMBL/GenBank/DDBJ whole genome shotgun (WGS) entry which is preliminary data.</text>
</comment>
<evidence type="ECO:0000256" key="1">
    <source>
        <dbReference type="ARBA" id="ARBA00022884"/>
    </source>
</evidence>
<feature type="compositionally biased region" description="Low complexity" evidence="3">
    <location>
        <begin position="124"/>
        <end position="134"/>
    </location>
</feature>
<dbReference type="GO" id="GO:0005737">
    <property type="term" value="C:cytoplasm"/>
    <property type="evidence" value="ECO:0007669"/>
    <property type="project" value="TreeGrafter"/>
</dbReference>
<evidence type="ECO:0000256" key="2">
    <source>
        <dbReference type="PROSITE-ProRule" id="PRU00176"/>
    </source>
</evidence>
<evidence type="ECO:0000256" key="3">
    <source>
        <dbReference type="SAM" id="MobiDB-lite"/>
    </source>
</evidence>
<dbReference type="PANTHER" id="PTHR23003">
    <property type="entry name" value="RNA RECOGNITION MOTIF RRM DOMAIN CONTAINING PROTEIN"/>
    <property type="match status" value="1"/>
</dbReference>
<evidence type="ECO:0000259" key="4">
    <source>
        <dbReference type="PROSITE" id="PS50102"/>
    </source>
</evidence>
<dbReference type="Gene3D" id="3.30.70.330">
    <property type="match status" value="1"/>
</dbReference>
<dbReference type="InterPro" id="IPR000504">
    <property type="entry name" value="RRM_dom"/>
</dbReference>
<dbReference type="InterPro" id="IPR035979">
    <property type="entry name" value="RBD_domain_sf"/>
</dbReference>
<evidence type="ECO:0000313" key="5">
    <source>
        <dbReference type="EMBL" id="KAK5948130.1"/>
    </source>
</evidence>
<dbReference type="Proteomes" id="UP001316803">
    <property type="component" value="Unassembled WGS sequence"/>
</dbReference>
<feature type="domain" description="RRM" evidence="4">
    <location>
        <begin position="233"/>
        <end position="308"/>
    </location>
</feature>
<organism evidence="5 6">
    <name type="scientific">Knufia fluminis</name>
    <dbReference type="NCBI Taxonomy" id="191047"/>
    <lineage>
        <taxon>Eukaryota</taxon>
        <taxon>Fungi</taxon>
        <taxon>Dikarya</taxon>
        <taxon>Ascomycota</taxon>
        <taxon>Pezizomycotina</taxon>
        <taxon>Eurotiomycetes</taxon>
        <taxon>Chaetothyriomycetidae</taxon>
        <taxon>Chaetothyriales</taxon>
        <taxon>Trichomeriaceae</taxon>
        <taxon>Knufia</taxon>
    </lineage>
</organism>
<protein>
    <recommendedName>
        <fullName evidence="4">RRM domain-containing protein</fullName>
    </recommendedName>
</protein>
<dbReference type="Pfam" id="PF00076">
    <property type="entry name" value="RRM_1"/>
    <property type="match status" value="1"/>
</dbReference>
<keyword evidence="1 2" id="KW-0694">RNA-binding</keyword>
<reference evidence="5 6" key="1">
    <citation type="submission" date="2022-12" db="EMBL/GenBank/DDBJ databases">
        <title>Genomic features and morphological characterization of a novel Knufia sp. strain isolated from spacecraft assembly facility.</title>
        <authorList>
            <person name="Teixeira M."/>
            <person name="Chander A.M."/>
            <person name="Stajich J.E."/>
            <person name="Venkateswaran K."/>
        </authorList>
    </citation>
    <scope>NUCLEOTIDE SEQUENCE [LARGE SCALE GENOMIC DNA]</scope>
    <source>
        <strain evidence="5 6">FJI-L2-BK-P2</strain>
    </source>
</reference>
<dbReference type="InterPro" id="IPR012677">
    <property type="entry name" value="Nucleotide-bd_a/b_plait_sf"/>
</dbReference>
<feature type="compositionally biased region" description="Polar residues" evidence="3">
    <location>
        <begin position="198"/>
        <end position="212"/>
    </location>
</feature>
<dbReference type="InterPro" id="IPR050374">
    <property type="entry name" value="RRT5_SRSF_SR"/>
</dbReference>
<feature type="compositionally biased region" description="Low complexity" evidence="3">
    <location>
        <begin position="310"/>
        <end position="323"/>
    </location>
</feature>
<dbReference type="SUPFAM" id="SSF54928">
    <property type="entry name" value="RNA-binding domain, RBD"/>
    <property type="match status" value="2"/>
</dbReference>
<dbReference type="GO" id="GO:0005634">
    <property type="term" value="C:nucleus"/>
    <property type="evidence" value="ECO:0007669"/>
    <property type="project" value="TreeGrafter"/>
</dbReference>
<feature type="region of interest" description="Disordered" evidence="3">
    <location>
        <begin position="193"/>
        <end position="221"/>
    </location>
</feature>
<dbReference type="PROSITE" id="PS50102">
    <property type="entry name" value="RRM"/>
    <property type="match status" value="1"/>
</dbReference>
<dbReference type="SMART" id="SM00360">
    <property type="entry name" value="RRM"/>
    <property type="match status" value="2"/>
</dbReference>
<dbReference type="AlphaFoldDB" id="A0AAN8E961"/>
<proteinExistence type="predicted"/>
<feature type="region of interest" description="Disordered" evidence="3">
    <location>
        <begin position="100"/>
        <end position="134"/>
    </location>
</feature>